<proteinExistence type="predicted"/>
<dbReference type="Proteomes" id="UP000429607">
    <property type="component" value="Unassembled WGS sequence"/>
</dbReference>
<protein>
    <submittedName>
        <fullName evidence="2">Uncharacterized protein</fullName>
    </submittedName>
</protein>
<reference evidence="2 3" key="1">
    <citation type="submission" date="2018-09" db="EMBL/GenBank/DDBJ databases">
        <title>Genomic investigation of the strawberry pathogen Phytophthora fragariae indicates pathogenicity is determined by transcriptional variation in three key races.</title>
        <authorList>
            <person name="Adams T.M."/>
            <person name="Armitage A.D."/>
            <person name="Sobczyk M.K."/>
            <person name="Bates H.J."/>
            <person name="Dunwell J.M."/>
            <person name="Nellist C.F."/>
            <person name="Harrison R.J."/>
        </authorList>
    </citation>
    <scope>NUCLEOTIDE SEQUENCE [LARGE SCALE GENOMIC DNA]</scope>
    <source>
        <strain evidence="2 3">SCRP249</strain>
    </source>
</reference>
<comment type="caution">
    <text evidence="2">The sequence shown here is derived from an EMBL/GenBank/DDBJ whole genome shotgun (WGS) entry which is preliminary data.</text>
</comment>
<evidence type="ECO:0000256" key="1">
    <source>
        <dbReference type="SAM" id="MobiDB-lite"/>
    </source>
</evidence>
<gene>
    <name evidence="2" type="ORF">PR001_g23775</name>
</gene>
<feature type="region of interest" description="Disordered" evidence="1">
    <location>
        <begin position="87"/>
        <end position="109"/>
    </location>
</feature>
<organism evidence="2 3">
    <name type="scientific">Phytophthora rubi</name>
    <dbReference type="NCBI Taxonomy" id="129364"/>
    <lineage>
        <taxon>Eukaryota</taxon>
        <taxon>Sar</taxon>
        <taxon>Stramenopiles</taxon>
        <taxon>Oomycota</taxon>
        <taxon>Peronosporomycetes</taxon>
        <taxon>Peronosporales</taxon>
        <taxon>Peronosporaceae</taxon>
        <taxon>Phytophthora</taxon>
    </lineage>
</organism>
<evidence type="ECO:0000313" key="3">
    <source>
        <dbReference type="Proteomes" id="UP000429607"/>
    </source>
</evidence>
<dbReference type="EMBL" id="QXFV01002878">
    <property type="protein sequence ID" value="KAE8982296.1"/>
    <property type="molecule type" value="Genomic_DNA"/>
</dbReference>
<accession>A0A6A3IGY9</accession>
<name>A0A6A3IGY9_9STRA</name>
<sequence length="109" mass="12228">MCVANQRPRSLFSARLKVVRPRGEAVSQVQNSTSQVRRVGAEIEQLQEHQNDLNRTRENAEYELLLTETSLARATEALQQAESRVAELAARSSGATPTPIRRIQERDDA</sequence>
<dbReference type="Gene3D" id="1.20.5.340">
    <property type="match status" value="1"/>
</dbReference>
<evidence type="ECO:0000313" key="2">
    <source>
        <dbReference type="EMBL" id="KAE8982296.1"/>
    </source>
</evidence>
<dbReference type="AlphaFoldDB" id="A0A6A3IGY9"/>